<protein>
    <submittedName>
        <fullName evidence="4">DUF4190 domain-containing protein</fullName>
    </submittedName>
</protein>
<feature type="region of interest" description="Disordered" evidence="1">
    <location>
        <begin position="1"/>
        <end position="31"/>
    </location>
</feature>
<proteinExistence type="predicted"/>
<keyword evidence="2" id="KW-1133">Transmembrane helix</keyword>
<comment type="caution">
    <text evidence="4">The sequence shown here is derived from an EMBL/GenBank/DDBJ whole genome shotgun (WGS) entry which is preliminary data.</text>
</comment>
<reference evidence="4 5" key="1">
    <citation type="submission" date="2020-03" db="EMBL/GenBank/DDBJ databases">
        <title>WGS of the type strain of Planosporangium spp.</title>
        <authorList>
            <person name="Thawai C."/>
        </authorList>
    </citation>
    <scope>NUCLEOTIDE SEQUENCE [LARGE SCALE GENOMIC DNA]</scope>
    <source>
        <strain evidence="4 5">TBRC 5610</strain>
    </source>
</reference>
<evidence type="ECO:0000313" key="4">
    <source>
        <dbReference type="EMBL" id="NJC71688.1"/>
    </source>
</evidence>
<gene>
    <name evidence="4" type="ORF">HC031_18465</name>
</gene>
<evidence type="ECO:0000313" key="5">
    <source>
        <dbReference type="Proteomes" id="UP000722989"/>
    </source>
</evidence>
<evidence type="ECO:0000259" key="3">
    <source>
        <dbReference type="Pfam" id="PF13828"/>
    </source>
</evidence>
<feature type="transmembrane region" description="Helical" evidence="2">
    <location>
        <begin position="50"/>
        <end position="69"/>
    </location>
</feature>
<dbReference type="InterPro" id="IPR025241">
    <property type="entry name" value="DUF4190"/>
</dbReference>
<dbReference type="EMBL" id="JAATVY010000013">
    <property type="protein sequence ID" value="NJC71688.1"/>
    <property type="molecule type" value="Genomic_DNA"/>
</dbReference>
<organism evidence="4 5">
    <name type="scientific">Planosporangium thailandense</name>
    <dbReference type="NCBI Taxonomy" id="765197"/>
    <lineage>
        <taxon>Bacteria</taxon>
        <taxon>Bacillati</taxon>
        <taxon>Actinomycetota</taxon>
        <taxon>Actinomycetes</taxon>
        <taxon>Micromonosporales</taxon>
        <taxon>Micromonosporaceae</taxon>
        <taxon>Planosporangium</taxon>
    </lineage>
</organism>
<feature type="compositionally biased region" description="Pro residues" evidence="1">
    <location>
        <begin position="1"/>
        <end position="17"/>
    </location>
</feature>
<keyword evidence="2" id="KW-0472">Membrane</keyword>
<feature type="domain" description="DUF4190" evidence="3">
    <location>
        <begin position="50"/>
        <end position="102"/>
    </location>
</feature>
<evidence type="ECO:0000256" key="2">
    <source>
        <dbReference type="SAM" id="Phobius"/>
    </source>
</evidence>
<name>A0ABX0Y0X4_9ACTN</name>
<feature type="transmembrane region" description="Helical" evidence="2">
    <location>
        <begin position="90"/>
        <end position="122"/>
    </location>
</feature>
<evidence type="ECO:0000256" key="1">
    <source>
        <dbReference type="SAM" id="MobiDB-lite"/>
    </source>
</evidence>
<keyword evidence="5" id="KW-1185">Reference proteome</keyword>
<keyword evidence="2" id="KW-0812">Transmembrane</keyword>
<accession>A0ABX0Y0X4</accession>
<sequence>MTTPEVPPSQTPPPTPPEQVSASSPYGWYPPPTQAPAPPPYGWYPPMNTYAILSLVFAIAVFPPLGIYFGNKAKRQIAERGERGIELANAGVICGWIFSAFQGLVLIIWCGFGAAIVVGGIANGGQ</sequence>
<dbReference type="Proteomes" id="UP000722989">
    <property type="component" value="Unassembled WGS sequence"/>
</dbReference>
<dbReference type="Pfam" id="PF13828">
    <property type="entry name" value="DUF4190"/>
    <property type="match status" value="1"/>
</dbReference>